<proteinExistence type="inferred from homology"/>
<reference evidence="10" key="1">
    <citation type="submission" date="2022-09" db="EMBL/GenBank/DDBJ databases">
        <title>Aureispira anguillicida sp. nov., isolated from Leptocephalus of Japanese eel Anguilla japonica.</title>
        <authorList>
            <person name="Yuasa K."/>
            <person name="Mekata T."/>
            <person name="Ikunari K."/>
        </authorList>
    </citation>
    <scope>NUCLEOTIDE SEQUENCE</scope>
    <source>
        <strain evidence="10">EL160426</strain>
    </source>
</reference>
<evidence type="ECO:0000256" key="6">
    <source>
        <dbReference type="ARBA" id="ARBA00049183"/>
    </source>
</evidence>
<dbReference type="PANTHER" id="PTHR42755:SF1">
    <property type="entry name" value="3-DEOXY-D-MANNO-OCTULOSONIC ACID TRANSFERASE, MITOCHONDRIAL-RELATED"/>
    <property type="match status" value="1"/>
</dbReference>
<dbReference type="Gene3D" id="3.40.50.11720">
    <property type="entry name" value="3-Deoxy-D-manno-octulosonic-acid transferase, N-terminal domain"/>
    <property type="match status" value="1"/>
</dbReference>
<organism evidence="10 11">
    <name type="scientific">Aureispira anguillae</name>
    <dbReference type="NCBI Taxonomy" id="2864201"/>
    <lineage>
        <taxon>Bacteria</taxon>
        <taxon>Pseudomonadati</taxon>
        <taxon>Bacteroidota</taxon>
        <taxon>Saprospiria</taxon>
        <taxon>Saprospirales</taxon>
        <taxon>Saprospiraceae</taxon>
        <taxon>Aureispira</taxon>
    </lineage>
</organism>
<keyword evidence="11" id="KW-1185">Reference proteome</keyword>
<evidence type="ECO:0000259" key="9">
    <source>
        <dbReference type="Pfam" id="PF04413"/>
    </source>
</evidence>
<dbReference type="GO" id="GO:0005886">
    <property type="term" value="C:plasma membrane"/>
    <property type="evidence" value="ECO:0007669"/>
    <property type="project" value="UniProtKB-SubCell"/>
</dbReference>
<gene>
    <name evidence="10" type="ORF">AsAng_0038650</name>
</gene>
<accession>A0A916DUX9</accession>
<dbReference type="EMBL" id="AP026867">
    <property type="protein sequence ID" value="BDS13137.1"/>
    <property type="molecule type" value="Genomic_DNA"/>
</dbReference>
<dbReference type="InterPro" id="IPR038107">
    <property type="entry name" value="Glycos_transf_N_sf"/>
</dbReference>
<dbReference type="InterPro" id="IPR007507">
    <property type="entry name" value="Glycos_transf_N"/>
</dbReference>
<dbReference type="PANTHER" id="PTHR42755">
    <property type="entry name" value="3-DEOXY-MANNO-OCTULOSONATE CYTIDYLYLTRANSFERASE"/>
    <property type="match status" value="1"/>
</dbReference>
<dbReference type="Gene3D" id="3.40.50.2000">
    <property type="entry name" value="Glycogen Phosphorylase B"/>
    <property type="match status" value="1"/>
</dbReference>
<evidence type="ECO:0000256" key="5">
    <source>
        <dbReference type="ARBA" id="ARBA00031445"/>
    </source>
</evidence>
<dbReference type="Pfam" id="PF04413">
    <property type="entry name" value="Glycos_transf_N"/>
    <property type="match status" value="1"/>
</dbReference>
<evidence type="ECO:0000256" key="3">
    <source>
        <dbReference type="ARBA" id="ARBA00019077"/>
    </source>
</evidence>
<dbReference type="InterPro" id="IPR039901">
    <property type="entry name" value="Kdotransferase"/>
</dbReference>
<comment type="pathway">
    <text evidence="1 8">Bacterial outer membrane biogenesis; LPS core biosynthesis.</text>
</comment>
<dbReference type="Proteomes" id="UP001060919">
    <property type="component" value="Chromosome"/>
</dbReference>
<keyword evidence="8" id="KW-0448">Lipopolysaccharide biosynthesis</keyword>
<dbReference type="EC" id="2.4.99.12" evidence="2 8"/>
<dbReference type="SUPFAM" id="SSF53756">
    <property type="entry name" value="UDP-Glycosyltransferase/glycogen phosphorylase"/>
    <property type="match status" value="1"/>
</dbReference>
<evidence type="ECO:0000313" key="11">
    <source>
        <dbReference type="Proteomes" id="UP001060919"/>
    </source>
</evidence>
<feature type="active site" description="Proton acceptor" evidence="7">
    <location>
        <position position="63"/>
    </location>
</feature>
<evidence type="ECO:0000256" key="8">
    <source>
        <dbReference type="RuleBase" id="RU365103"/>
    </source>
</evidence>
<dbReference type="AlphaFoldDB" id="A0A916DUX9"/>
<protein>
    <recommendedName>
        <fullName evidence="3 8">3-deoxy-D-manno-octulosonic acid transferase</fullName>
        <shortName evidence="8">Kdo transferase</shortName>
        <ecNumber evidence="2 8">2.4.99.12</ecNumber>
    </recommendedName>
    <alternativeName>
        <fullName evidence="5 8">Lipid IV(A) 3-deoxy-D-manno-octulosonic acid transferase</fullName>
    </alternativeName>
</protein>
<evidence type="ECO:0000256" key="7">
    <source>
        <dbReference type="PIRSR" id="PIRSR639901-1"/>
    </source>
</evidence>
<comment type="catalytic activity">
    <reaction evidence="6 8">
        <text>lipid IVA (E. coli) + CMP-3-deoxy-beta-D-manno-octulosonate = alpha-Kdo-(2-&gt;6)-lipid IVA (E. coli) + CMP + H(+)</text>
        <dbReference type="Rhea" id="RHEA:28066"/>
        <dbReference type="ChEBI" id="CHEBI:15378"/>
        <dbReference type="ChEBI" id="CHEBI:58603"/>
        <dbReference type="ChEBI" id="CHEBI:60364"/>
        <dbReference type="ChEBI" id="CHEBI:60377"/>
        <dbReference type="ChEBI" id="CHEBI:85987"/>
        <dbReference type="EC" id="2.4.99.12"/>
    </reaction>
</comment>
<evidence type="ECO:0000313" key="10">
    <source>
        <dbReference type="EMBL" id="BDS13137.1"/>
    </source>
</evidence>
<comment type="function">
    <text evidence="8">Involved in lipopolysaccharide (LPS) biosynthesis. Catalyzes the transfer of 3-deoxy-D-manno-octulosonate (Kdo) residue(s) from CMP-Kdo to lipid IV(A), the tetraacyldisaccharide-1,4'-bisphosphate precursor of lipid A.</text>
</comment>
<keyword evidence="4 8" id="KW-0808">Transferase</keyword>
<keyword evidence="8" id="KW-1003">Cell membrane</keyword>
<dbReference type="GO" id="GO:0009244">
    <property type="term" value="P:lipopolysaccharide core region biosynthetic process"/>
    <property type="evidence" value="ECO:0007669"/>
    <property type="project" value="UniProtKB-UniRule"/>
</dbReference>
<comment type="subcellular location">
    <subcellularLocation>
        <location evidence="8">Cell membrane</location>
    </subcellularLocation>
</comment>
<keyword evidence="8" id="KW-0472">Membrane</keyword>
<comment type="similarity">
    <text evidence="8">Belongs to the glycosyltransferase group 1 family.</text>
</comment>
<dbReference type="GO" id="GO:0043842">
    <property type="term" value="F:Kdo transferase activity"/>
    <property type="evidence" value="ECO:0007669"/>
    <property type="project" value="UniProtKB-EC"/>
</dbReference>
<dbReference type="GO" id="GO:0009245">
    <property type="term" value="P:lipid A biosynthetic process"/>
    <property type="evidence" value="ECO:0007669"/>
    <property type="project" value="TreeGrafter"/>
</dbReference>
<dbReference type="RefSeq" id="WP_264788436.1">
    <property type="nucleotide sequence ID" value="NZ_AP026867.1"/>
</dbReference>
<name>A0A916DUX9_9BACT</name>
<evidence type="ECO:0000256" key="4">
    <source>
        <dbReference type="ARBA" id="ARBA00022679"/>
    </source>
</evidence>
<feature type="domain" description="3-deoxy-D-manno-octulosonic-acid transferase N-terminal" evidence="9">
    <location>
        <begin position="39"/>
        <end position="209"/>
    </location>
</feature>
<sequence length="411" mass="47434">MAKLLYYLGVFLYKFTIHFVAFLGNTKAKNWVNGRKDIFKRLKQTFEKNRHPVIWIHCASLGEFEQGRPLIERLNTQFPSHKILLTFFSPSGYLVQKDYNKVDWVFYLPADSPKHAAQFISIVQPQQAIFVKYEFWYYYLMQLQAQQIPTYLISAIFRPNQPFFRWYGTLFRQMIGCFQHIFVQNEASLLLLKQIGYQRGVIAGDTRLDRVLAIKKQAKTFPILDAFCQKQYTLVCGSTWPADEAVLADFFQQFSACKLVIAPHQIDNKHLQQIEELFQFTNCLRYSQQATADELAQASVLIIDNIGMLSSIYAYADLAYIGGGFGLGIHNILEAAVFEIPVLFGSNYQKFQEAKDLIEAGVAFEISHAKDMLYRVQQLQQTAARAKIQQQVQQYINQHSGATQVILKHLD</sequence>
<dbReference type="KEGG" id="aup:AsAng_0038650"/>
<evidence type="ECO:0000256" key="2">
    <source>
        <dbReference type="ARBA" id="ARBA00012621"/>
    </source>
</evidence>
<evidence type="ECO:0000256" key="1">
    <source>
        <dbReference type="ARBA" id="ARBA00004713"/>
    </source>
</evidence>